<keyword evidence="2 4" id="KW-0547">Nucleotide-binding</keyword>
<dbReference type="Gene3D" id="3.30.470.20">
    <property type="entry name" value="ATP-grasp fold, B domain"/>
    <property type="match status" value="1"/>
</dbReference>
<sequence>MNETVVVVYTSGAASPLELAADAEGYDLLFAVPVDELTDGLADLLAVIGEVVDVTDEVAGAAVLEARRPAGIVAFSDRDLPLTQRLASRLGLRYHSASAVLAATDKHVQRQRLREGGLRVPRFRLLTGPGQAVEALAAVGAPAVLKPVRGAASRQTYRLDTPQDAVRYAADAFASGDADQFVVEEMLVGCPSVAGPGVGDYVSVEILLWRGTVACQVLNSRLPLLEPFREQGFFVPGLLPASVEAEVHRIAAAACHALGLLDGWVDVELKLTADGPVVIEVNARLGGYVAVLLHRSFGVEAVRLAFGVAVGRRPEVSLGEPAAAAFCYQILPPVGDWRLASWGNVEHLTERPDVLSVVLTAEPGDRVDWRLGSQGTLGVVEGLAERPEAVLTAVRAIERTIADQVVFSRA</sequence>
<evidence type="ECO:0000313" key="6">
    <source>
        <dbReference type="EMBL" id="TWG07188.1"/>
    </source>
</evidence>
<dbReference type="OrthoDB" id="24041at2"/>
<dbReference type="GO" id="GO:0005524">
    <property type="term" value="F:ATP binding"/>
    <property type="evidence" value="ECO:0007669"/>
    <property type="project" value="UniProtKB-UniRule"/>
</dbReference>
<protein>
    <submittedName>
        <fullName evidence="6">Glutathione synthase/RimK-type ligase-like ATP-grasp enzyme</fullName>
    </submittedName>
</protein>
<evidence type="ECO:0000256" key="3">
    <source>
        <dbReference type="ARBA" id="ARBA00022840"/>
    </source>
</evidence>
<gene>
    <name evidence="6" type="ORF">FHX80_115693</name>
</gene>
<proteinExistence type="predicted"/>
<feature type="domain" description="ATP-grasp" evidence="5">
    <location>
        <begin position="110"/>
        <end position="310"/>
    </location>
</feature>
<evidence type="ECO:0000313" key="7">
    <source>
        <dbReference type="Proteomes" id="UP000318186"/>
    </source>
</evidence>
<dbReference type="EMBL" id="VIWW01000001">
    <property type="protein sequence ID" value="TWG07188.1"/>
    <property type="molecule type" value="Genomic_DNA"/>
</dbReference>
<reference evidence="6 7" key="1">
    <citation type="submission" date="2019-06" db="EMBL/GenBank/DDBJ databases">
        <title>Sequencing the genomes of 1000 actinobacteria strains.</title>
        <authorList>
            <person name="Klenk H.-P."/>
        </authorList>
    </citation>
    <scope>NUCLEOTIDE SEQUENCE [LARGE SCALE GENOMIC DNA]</scope>
    <source>
        <strain evidence="6 7">DSM 42059</strain>
    </source>
</reference>
<dbReference type="RefSeq" id="WP_145766825.1">
    <property type="nucleotide sequence ID" value="NZ_JBHJUX010000027.1"/>
</dbReference>
<evidence type="ECO:0000259" key="5">
    <source>
        <dbReference type="PROSITE" id="PS50975"/>
    </source>
</evidence>
<dbReference type="InterPro" id="IPR052032">
    <property type="entry name" value="ATP-dep_AA_Ligase"/>
</dbReference>
<evidence type="ECO:0000256" key="1">
    <source>
        <dbReference type="ARBA" id="ARBA00022598"/>
    </source>
</evidence>
<dbReference type="InterPro" id="IPR011761">
    <property type="entry name" value="ATP-grasp"/>
</dbReference>
<dbReference type="GO" id="GO:0046872">
    <property type="term" value="F:metal ion binding"/>
    <property type="evidence" value="ECO:0007669"/>
    <property type="project" value="InterPro"/>
</dbReference>
<dbReference type="Proteomes" id="UP000318186">
    <property type="component" value="Unassembled WGS sequence"/>
</dbReference>
<dbReference type="PANTHER" id="PTHR43585:SF2">
    <property type="entry name" value="ATP-GRASP ENZYME FSQD"/>
    <property type="match status" value="1"/>
</dbReference>
<evidence type="ECO:0000256" key="2">
    <source>
        <dbReference type="ARBA" id="ARBA00022741"/>
    </source>
</evidence>
<dbReference type="Pfam" id="PF13535">
    <property type="entry name" value="ATP-grasp_4"/>
    <property type="match status" value="1"/>
</dbReference>
<keyword evidence="1 6" id="KW-0436">Ligase</keyword>
<name>A0A561V6D8_9ACTN</name>
<evidence type="ECO:0000256" key="4">
    <source>
        <dbReference type="PROSITE-ProRule" id="PRU00409"/>
    </source>
</evidence>
<accession>A0A561V6D8</accession>
<organism evidence="6 7">
    <name type="scientific">Streptomyces brevispora</name>
    <dbReference type="NCBI Taxonomy" id="887462"/>
    <lineage>
        <taxon>Bacteria</taxon>
        <taxon>Bacillati</taxon>
        <taxon>Actinomycetota</taxon>
        <taxon>Actinomycetes</taxon>
        <taxon>Kitasatosporales</taxon>
        <taxon>Streptomycetaceae</taxon>
        <taxon>Streptomyces</taxon>
    </lineage>
</organism>
<dbReference type="GO" id="GO:0016874">
    <property type="term" value="F:ligase activity"/>
    <property type="evidence" value="ECO:0007669"/>
    <property type="project" value="UniProtKB-KW"/>
</dbReference>
<comment type="caution">
    <text evidence="6">The sequence shown here is derived from an EMBL/GenBank/DDBJ whole genome shotgun (WGS) entry which is preliminary data.</text>
</comment>
<dbReference type="PROSITE" id="PS50975">
    <property type="entry name" value="ATP_GRASP"/>
    <property type="match status" value="1"/>
</dbReference>
<dbReference type="SUPFAM" id="SSF56059">
    <property type="entry name" value="Glutathione synthetase ATP-binding domain-like"/>
    <property type="match status" value="1"/>
</dbReference>
<keyword evidence="3 4" id="KW-0067">ATP-binding</keyword>
<dbReference type="PANTHER" id="PTHR43585">
    <property type="entry name" value="FUMIPYRROLE BIOSYNTHESIS PROTEIN C"/>
    <property type="match status" value="1"/>
</dbReference>
<dbReference type="AlphaFoldDB" id="A0A561V6D8"/>